<accession>A0A840FSX5</accession>
<organism evidence="1 2">
    <name type="scientific">Variovorax guangxiensis</name>
    <dbReference type="NCBI Taxonomy" id="1775474"/>
    <lineage>
        <taxon>Bacteria</taxon>
        <taxon>Pseudomonadati</taxon>
        <taxon>Pseudomonadota</taxon>
        <taxon>Betaproteobacteria</taxon>
        <taxon>Burkholderiales</taxon>
        <taxon>Comamonadaceae</taxon>
        <taxon>Variovorax</taxon>
    </lineage>
</organism>
<gene>
    <name evidence="1" type="ORF">GGD71_005992</name>
</gene>
<comment type="caution">
    <text evidence="1">The sequence shown here is derived from an EMBL/GenBank/DDBJ whole genome shotgun (WGS) entry which is preliminary data.</text>
</comment>
<protein>
    <submittedName>
        <fullName evidence="1">Uncharacterized protein</fullName>
    </submittedName>
</protein>
<evidence type="ECO:0000313" key="2">
    <source>
        <dbReference type="Proteomes" id="UP000524450"/>
    </source>
</evidence>
<evidence type="ECO:0000313" key="1">
    <source>
        <dbReference type="EMBL" id="MBB4225183.1"/>
    </source>
</evidence>
<dbReference type="AlphaFoldDB" id="A0A840FSX5"/>
<name>A0A840FSX5_9BURK</name>
<dbReference type="Proteomes" id="UP000524450">
    <property type="component" value="Unassembled WGS sequence"/>
</dbReference>
<proteinExistence type="predicted"/>
<dbReference type="RefSeq" id="WP_184642006.1">
    <property type="nucleotide sequence ID" value="NZ_JACIFZ010000010.1"/>
</dbReference>
<dbReference type="EMBL" id="JACIFZ010000010">
    <property type="protein sequence ID" value="MBB4225183.1"/>
    <property type="molecule type" value="Genomic_DNA"/>
</dbReference>
<sequence>MPRTSTAAVVQIAQHKPYAPPMAHKVHITAPYLPACATDVRATIERVRGLLEAQATGRRKPRRIDARPVQQADMFPSTVVRIAAVQQRRAA</sequence>
<reference evidence="1 2" key="1">
    <citation type="submission" date="2020-08" db="EMBL/GenBank/DDBJ databases">
        <title>Genomic Encyclopedia of Type Strains, Phase IV (KMG-V): Genome sequencing to study the core and pangenomes of soil and plant-associated prokaryotes.</title>
        <authorList>
            <person name="Whitman W."/>
        </authorList>
    </citation>
    <scope>NUCLEOTIDE SEQUENCE [LARGE SCALE GENOMIC DNA]</scope>
    <source>
        <strain evidence="1 2">34/80</strain>
    </source>
</reference>